<reference evidence="2 3" key="1">
    <citation type="submission" date="2019-03" db="EMBL/GenBank/DDBJ databases">
        <title>Genomic Encyclopedia of Type Strains, Phase IV (KMG-IV): sequencing the most valuable type-strain genomes for metagenomic binning, comparative biology and taxonomic classification.</title>
        <authorList>
            <person name="Goeker M."/>
        </authorList>
    </citation>
    <scope>NUCLEOTIDE SEQUENCE [LARGE SCALE GENOMIC DNA]</scope>
    <source>
        <strain evidence="2 3">DSM 21100</strain>
    </source>
</reference>
<dbReference type="AlphaFoldDB" id="A0A4R3KSF7"/>
<dbReference type="SUPFAM" id="SSF51735">
    <property type="entry name" value="NAD(P)-binding Rossmann-fold domains"/>
    <property type="match status" value="1"/>
</dbReference>
<dbReference type="RefSeq" id="WP_225975046.1">
    <property type="nucleotide sequence ID" value="NZ_CP042432.1"/>
</dbReference>
<dbReference type="InterPro" id="IPR020843">
    <property type="entry name" value="ER"/>
</dbReference>
<feature type="domain" description="Enoyl reductase (ER)" evidence="1">
    <location>
        <begin position="15"/>
        <end position="334"/>
    </location>
</feature>
<dbReference type="EMBL" id="SMAD01000005">
    <property type="protein sequence ID" value="TCS87369.1"/>
    <property type="molecule type" value="Genomic_DNA"/>
</dbReference>
<dbReference type="InterPro" id="IPR013154">
    <property type="entry name" value="ADH-like_N"/>
</dbReference>
<sequence>MQEPQMKAAYIRKAGEPVTIQTVNKPVPGEQEMLIRVGFAALNHRDVWIQKGRYAGRREHLVLGSDGAGIVEATGKGVSSGWMGKKVIIYPGMNWGNDPAVQAAGFKILGNPDDGTFAEYVNVPAENVFEFPAHLSMQEAAAIPLSGLTAYRACFTRGGLKAGDKVLITGIGGGTVLFAFQYAAAAGAEVYVTSGSEEKIANAIAMGARGGALYTGPDWPEIIKKKSGGIDLVIDSAAGKDFGKLPELMNPGGRIVNFGQTAGAIEEIPARYLFWKQLSILGSTMGSPADFLSMLEFYTRHQLTPVIDRIFPLEEAEQAFRYMDEGKQFGKILLRM</sequence>
<dbReference type="Gene3D" id="3.90.180.10">
    <property type="entry name" value="Medium-chain alcohol dehydrogenases, catalytic domain"/>
    <property type="match status" value="1"/>
</dbReference>
<name>A0A4R3KSF7_9SPHI</name>
<evidence type="ECO:0000313" key="2">
    <source>
        <dbReference type="EMBL" id="TCS87369.1"/>
    </source>
</evidence>
<dbReference type="InterPro" id="IPR052711">
    <property type="entry name" value="Zinc_ADH-like"/>
</dbReference>
<dbReference type="Pfam" id="PF00107">
    <property type="entry name" value="ADH_zinc_N"/>
    <property type="match status" value="1"/>
</dbReference>
<dbReference type="Gene3D" id="3.40.50.720">
    <property type="entry name" value="NAD(P)-binding Rossmann-like Domain"/>
    <property type="match status" value="1"/>
</dbReference>
<dbReference type="InterPro" id="IPR036291">
    <property type="entry name" value="NAD(P)-bd_dom_sf"/>
</dbReference>
<dbReference type="SUPFAM" id="SSF50129">
    <property type="entry name" value="GroES-like"/>
    <property type="match status" value="1"/>
</dbReference>
<keyword evidence="3" id="KW-1185">Reference proteome</keyword>
<dbReference type="SMART" id="SM00829">
    <property type="entry name" value="PKS_ER"/>
    <property type="match status" value="1"/>
</dbReference>
<dbReference type="InterPro" id="IPR013149">
    <property type="entry name" value="ADH-like_C"/>
</dbReference>
<evidence type="ECO:0000259" key="1">
    <source>
        <dbReference type="SMART" id="SM00829"/>
    </source>
</evidence>
<dbReference type="PANTHER" id="PTHR45033:SF3">
    <property type="entry name" value="DEHYDROGENASE, PUTATIVE (AFU_ORTHOLOGUE AFUA_2G13270)-RELATED"/>
    <property type="match status" value="1"/>
</dbReference>
<gene>
    <name evidence="2" type="ORF">EDD80_105183</name>
</gene>
<comment type="caution">
    <text evidence="2">The sequence shown here is derived from an EMBL/GenBank/DDBJ whole genome shotgun (WGS) entry which is preliminary data.</text>
</comment>
<evidence type="ECO:0000313" key="3">
    <source>
        <dbReference type="Proteomes" id="UP000295807"/>
    </source>
</evidence>
<dbReference type="InterPro" id="IPR011032">
    <property type="entry name" value="GroES-like_sf"/>
</dbReference>
<dbReference type="Pfam" id="PF08240">
    <property type="entry name" value="ADH_N"/>
    <property type="match status" value="1"/>
</dbReference>
<proteinExistence type="predicted"/>
<accession>A0A4R3KSF7</accession>
<dbReference type="Proteomes" id="UP000295807">
    <property type="component" value="Unassembled WGS sequence"/>
</dbReference>
<organism evidence="2 3">
    <name type="scientific">Anseongella ginsenosidimutans</name>
    <dbReference type="NCBI Taxonomy" id="496056"/>
    <lineage>
        <taxon>Bacteria</taxon>
        <taxon>Pseudomonadati</taxon>
        <taxon>Bacteroidota</taxon>
        <taxon>Sphingobacteriia</taxon>
        <taxon>Sphingobacteriales</taxon>
        <taxon>Sphingobacteriaceae</taxon>
        <taxon>Anseongella</taxon>
    </lineage>
</organism>
<dbReference type="PANTHER" id="PTHR45033">
    <property type="match status" value="1"/>
</dbReference>
<dbReference type="GO" id="GO:0016491">
    <property type="term" value="F:oxidoreductase activity"/>
    <property type="evidence" value="ECO:0007669"/>
    <property type="project" value="InterPro"/>
</dbReference>
<protein>
    <submittedName>
        <fullName evidence="2">D-arabinose 1-dehydrogenase-like Zn-dependent alcohol dehydrogenase</fullName>
    </submittedName>
</protein>